<evidence type="ECO:0000313" key="2">
    <source>
        <dbReference type="EMBL" id="QUD88712.1"/>
    </source>
</evidence>
<evidence type="ECO:0000259" key="1">
    <source>
        <dbReference type="Pfam" id="PF03358"/>
    </source>
</evidence>
<evidence type="ECO:0000313" key="3">
    <source>
        <dbReference type="Proteomes" id="UP000676409"/>
    </source>
</evidence>
<dbReference type="InterPro" id="IPR050712">
    <property type="entry name" value="NAD(P)H-dep_reductase"/>
</dbReference>
<reference evidence="2" key="1">
    <citation type="submission" date="2021-04" db="EMBL/GenBank/DDBJ databases">
        <title>The complete genome sequence of Caulobacter sp. S6.</title>
        <authorList>
            <person name="Tang Y."/>
            <person name="Ouyang W."/>
            <person name="Liu Q."/>
            <person name="Huang B."/>
            <person name="Guo Z."/>
            <person name="Lei P."/>
        </authorList>
    </citation>
    <scope>NUCLEOTIDE SEQUENCE</scope>
    <source>
        <strain evidence="2">S6</strain>
    </source>
</reference>
<dbReference type="EMBL" id="CP073078">
    <property type="protein sequence ID" value="QUD88712.1"/>
    <property type="molecule type" value="Genomic_DNA"/>
</dbReference>
<dbReference type="AlphaFoldDB" id="A0A975IV78"/>
<dbReference type="GO" id="GO:0010181">
    <property type="term" value="F:FMN binding"/>
    <property type="evidence" value="ECO:0007669"/>
    <property type="project" value="TreeGrafter"/>
</dbReference>
<dbReference type="GO" id="GO:0005829">
    <property type="term" value="C:cytosol"/>
    <property type="evidence" value="ECO:0007669"/>
    <property type="project" value="TreeGrafter"/>
</dbReference>
<protein>
    <submittedName>
        <fullName evidence="2">NAD(P)H-dependent oxidoreductase</fullName>
    </submittedName>
</protein>
<dbReference type="PANTHER" id="PTHR30543">
    <property type="entry name" value="CHROMATE REDUCTASE"/>
    <property type="match status" value="1"/>
</dbReference>
<organism evidence="2 3">
    <name type="scientific">Phenylobacterium montanum</name>
    <dbReference type="NCBI Taxonomy" id="2823693"/>
    <lineage>
        <taxon>Bacteria</taxon>
        <taxon>Pseudomonadati</taxon>
        <taxon>Pseudomonadota</taxon>
        <taxon>Alphaproteobacteria</taxon>
        <taxon>Caulobacterales</taxon>
        <taxon>Caulobacteraceae</taxon>
        <taxon>Phenylobacterium</taxon>
    </lineage>
</organism>
<dbReference type="PANTHER" id="PTHR30543:SF21">
    <property type="entry name" value="NAD(P)H-DEPENDENT FMN REDUCTASE LOT6"/>
    <property type="match status" value="1"/>
</dbReference>
<sequence>MGAGGRLWLPAAPGPGLGLLPPGARLGAATAAADRQRTGGRAGVSVGRVWKGHRVTSRTASAPLIVGIGGTTRPGSTSERTLVKALAAAEALGARTRLFGGAILTRIPIYDPTTADRSPELQDLLDGVRQADGVIIATPGYHGSVSGVVKNALDALEGVRGDARPYLDGRAVGCIVTADGWQAGGTALASLRTIVHALRGWPTPLGVTFNPSASPLFDAAGELCNVRDGEMLAMLAGQVVGFARMKQALAEPA</sequence>
<dbReference type="GO" id="GO:0016491">
    <property type="term" value="F:oxidoreductase activity"/>
    <property type="evidence" value="ECO:0007669"/>
    <property type="project" value="InterPro"/>
</dbReference>
<dbReference type="Gene3D" id="3.40.50.360">
    <property type="match status" value="1"/>
</dbReference>
<keyword evidence="3" id="KW-1185">Reference proteome</keyword>
<dbReference type="Pfam" id="PF03358">
    <property type="entry name" value="FMN_red"/>
    <property type="match status" value="1"/>
</dbReference>
<gene>
    <name evidence="2" type="ORF">KCG34_02150</name>
</gene>
<dbReference type="KEGG" id="caul:KCG34_02150"/>
<dbReference type="InterPro" id="IPR029039">
    <property type="entry name" value="Flavoprotein-like_sf"/>
</dbReference>
<accession>A0A975IV78</accession>
<proteinExistence type="predicted"/>
<dbReference type="InterPro" id="IPR005025">
    <property type="entry name" value="FMN_Rdtase-like_dom"/>
</dbReference>
<dbReference type="Proteomes" id="UP000676409">
    <property type="component" value="Chromosome"/>
</dbReference>
<name>A0A975IV78_9CAUL</name>
<feature type="domain" description="NADPH-dependent FMN reductase-like" evidence="1">
    <location>
        <begin position="65"/>
        <end position="205"/>
    </location>
</feature>
<dbReference type="SUPFAM" id="SSF52218">
    <property type="entry name" value="Flavoproteins"/>
    <property type="match status" value="1"/>
</dbReference>